<comment type="caution">
    <text evidence="2">The sequence shown here is derived from an EMBL/GenBank/DDBJ whole genome shotgun (WGS) entry which is preliminary data.</text>
</comment>
<feature type="compositionally biased region" description="Basic and acidic residues" evidence="1">
    <location>
        <begin position="92"/>
        <end position="105"/>
    </location>
</feature>
<accession>A0A0F9SM20</accession>
<feature type="compositionally biased region" description="Low complexity" evidence="1">
    <location>
        <begin position="79"/>
        <end position="91"/>
    </location>
</feature>
<feature type="region of interest" description="Disordered" evidence="1">
    <location>
        <begin position="1"/>
        <end position="30"/>
    </location>
</feature>
<name>A0A0F9SM20_9ZZZZ</name>
<evidence type="ECO:0000313" key="2">
    <source>
        <dbReference type="EMBL" id="KKN30268.1"/>
    </source>
</evidence>
<evidence type="ECO:0000256" key="1">
    <source>
        <dbReference type="SAM" id="MobiDB-lite"/>
    </source>
</evidence>
<organism evidence="2">
    <name type="scientific">marine sediment metagenome</name>
    <dbReference type="NCBI Taxonomy" id="412755"/>
    <lineage>
        <taxon>unclassified sequences</taxon>
        <taxon>metagenomes</taxon>
        <taxon>ecological metagenomes</taxon>
    </lineage>
</organism>
<proteinExistence type="predicted"/>
<protein>
    <submittedName>
        <fullName evidence="2">Uncharacterized protein</fullName>
    </submittedName>
</protein>
<reference evidence="2" key="1">
    <citation type="journal article" date="2015" name="Nature">
        <title>Complex archaea that bridge the gap between prokaryotes and eukaryotes.</title>
        <authorList>
            <person name="Spang A."/>
            <person name="Saw J.H."/>
            <person name="Jorgensen S.L."/>
            <person name="Zaremba-Niedzwiedzka K."/>
            <person name="Martijn J."/>
            <person name="Lind A.E."/>
            <person name="van Eijk R."/>
            <person name="Schleper C."/>
            <person name="Guy L."/>
            <person name="Ettema T.J."/>
        </authorList>
    </citation>
    <scope>NUCLEOTIDE SEQUENCE</scope>
</reference>
<dbReference type="EMBL" id="LAZR01002422">
    <property type="protein sequence ID" value="KKN30268.1"/>
    <property type="molecule type" value="Genomic_DNA"/>
</dbReference>
<sequence length="113" mass="12013">MPRIQIARRGSPVQVDDFPNEVDGGGGTAHDFKRSCEGALHLRPGALRSVTDDELHHIQATPAHAGLASRITVLPDPKPVAASRKAKPAAAKFDDGKKDNKKPSDKSTSNKGK</sequence>
<feature type="region of interest" description="Disordered" evidence="1">
    <location>
        <begin position="76"/>
        <end position="113"/>
    </location>
</feature>
<dbReference type="AlphaFoldDB" id="A0A0F9SM20"/>
<gene>
    <name evidence="2" type="ORF">LCGC14_0835830</name>
</gene>